<feature type="compositionally biased region" description="Polar residues" evidence="6">
    <location>
        <begin position="705"/>
        <end position="725"/>
    </location>
</feature>
<feature type="compositionally biased region" description="Polar residues" evidence="6">
    <location>
        <begin position="74"/>
        <end position="99"/>
    </location>
</feature>
<evidence type="ECO:0000313" key="8">
    <source>
        <dbReference type="EMBL" id="CAI0651142.1"/>
    </source>
</evidence>
<dbReference type="GO" id="GO:0061665">
    <property type="term" value="F:SUMO ligase activity"/>
    <property type="evidence" value="ECO:0007669"/>
    <property type="project" value="TreeGrafter"/>
</dbReference>
<dbReference type="GO" id="GO:0000785">
    <property type="term" value="C:chromatin"/>
    <property type="evidence" value="ECO:0007669"/>
    <property type="project" value="TreeGrafter"/>
</dbReference>
<feature type="compositionally biased region" description="Polar residues" evidence="6">
    <location>
        <begin position="37"/>
        <end position="52"/>
    </location>
</feature>
<keyword evidence="3" id="KW-0862">Zinc</keyword>
<dbReference type="PROSITE" id="PS51044">
    <property type="entry name" value="ZF_SP_RING"/>
    <property type="match status" value="1"/>
</dbReference>
<feature type="region of interest" description="Disordered" evidence="6">
    <location>
        <begin position="1251"/>
        <end position="1292"/>
    </location>
</feature>
<dbReference type="InterPro" id="IPR013083">
    <property type="entry name" value="Znf_RING/FYVE/PHD"/>
</dbReference>
<feature type="coiled-coil region" evidence="5">
    <location>
        <begin position="747"/>
        <end position="787"/>
    </location>
</feature>
<name>A0A9W4S288_9PEZI</name>
<keyword evidence="5" id="KW-0175">Coiled coil</keyword>
<dbReference type="Gene3D" id="3.30.40.10">
    <property type="entry name" value="Zinc/RING finger domain, C3HC4 (zinc finger)"/>
    <property type="match status" value="1"/>
</dbReference>
<protein>
    <recommendedName>
        <fullName evidence="7">SP-RING-type domain-containing protein</fullName>
    </recommendedName>
</protein>
<evidence type="ECO:0000256" key="1">
    <source>
        <dbReference type="ARBA" id="ARBA00022723"/>
    </source>
</evidence>
<proteinExistence type="predicted"/>
<evidence type="ECO:0000256" key="2">
    <source>
        <dbReference type="ARBA" id="ARBA00022771"/>
    </source>
</evidence>
<feature type="compositionally biased region" description="Polar residues" evidence="6">
    <location>
        <begin position="805"/>
        <end position="819"/>
    </location>
</feature>
<gene>
    <name evidence="8" type="ORF">CGXH109_LOCUS103339</name>
</gene>
<dbReference type="PANTHER" id="PTHR10782">
    <property type="entry name" value="ZINC FINGER MIZ DOMAIN-CONTAINING PROTEIN"/>
    <property type="match status" value="1"/>
</dbReference>
<feature type="compositionally biased region" description="Low complexity" evidence="6">
    <location>
        <begin position="268"/>
        <end position="300"/>
    </location>
</feature>
<reference evidence="8" key="1">
    <citation type="submission" date="2022-08" db="EMBL/GenBank/DDBJ databases">
        <authorList>
            <person name="Giroux E."/>
            <person name="Giroux E."/>
        </authorList>
    </citation>
    <scope>NUCLEOTIDE SEQUENCE</scope>
    <source>
        <strain evidence="8">H1091258</strain>
    </source>
</reference>
<evidence type="ECO:0000313" key="9">
    <source>
        <dbReference type="Proteomes" id="UP001152533"/>
    </source>
</evidence>
<evidence type="ECO:0000259" key="7">
    <source>
        <dbReference type="PROSITE" id="PS51044"/>
    </source>
</evidence>
<feature type="compositionally biased region" description="Acidic residues" evidence="6">
    <location>
        <begin position="1254"/>
        <end position="1263"/>
    </location>
</feature>
<feature type="region of interest" description="Disordered" evidence="6">
    <location>
        <begin position="695"/>
        <end position="725"/>
    </location>
</feature>
<dbReference type="EMBL" id="CAMGZC010001013">
    <property type="protein sequence ID" value="CAI0651142.1"/>
    <property type="molecule type" value="Genomic_DNA"/>
</dbReference>
<evidence type="ECO:0000256" key="6">
    <source>
        <dbReference type="SAM" id="MobiDB-lite"/>
    </source>
</evidence>
<evidence type="ECO:0000256" key="4">
    <source>
        <dbReference type="PROSITE-ProRule" id="PRU00452"/>
    </source>
</evidence>
<sequence length="1292" mass="141258">MTPQGGQQDSVGGFMSGARVAASNSTLNAWMGRRQKSWMTSQPGASPSTSTCQHEKSGRLGRPPSRSQHPPPQDTTNPTPSTHDNVSPQTARPPNTTQPDPEFLPTSELGKQTLDSAAALPSPAPTDQPSPPTPASNQLQQQTRDQDRQSPGFVLRPSNIAAGVAEFFAQQAAANRPPEILGGGGAPSGQEASNTDDYSGSMFALNESDVRDVEVALSGASPSLQNRTATQIPALQSPGIQERRPSAASMPEPQTYPGQPSNPAVQNSSPASSVTQQPVPQQVVSQHAVSQQAAPPLPPAAQNINQAGIANCLRPDVMSLQLEKIVQTCVGQANSTPDNTTGPRLKLLKDAIEVGDYFYIALHQLLCSWSFSREWVIHTLQIDPSVADGGMKVVQNTLRRNDNMAKEFVFLFANFPESPRSGLWNLPFYRQHIDNVGVFLRCLHSQWNRVLIPTMKPDNGRGYPILATELHYQLRLRSPVLEPVIFTVTRRHMGIADGPVADKMQQLFQTDLKTDYSRMSESDQSNLRDTLIKRYKQLVREYRQSQSSPQAPSFMSSAQSMPALTAPTPMPSNMAMTPAMVRQQQMMNNARRLSAGYPGTQLTAPNLNAPEGFDMYPSPAAPGNFSPIPPQYTLHNHGRVAQVRGLQMPMPQNIARAPSTGSQLSQPLTPAGSPLHANTQLPNTGRVVQTRGQTSPVLQAPPSGLSVSMPTVSSPTQMTSGPHSPAVNTHSGFLPPNGYQGPRVPYQQTMQQQMQAQQLQAQQMQAQQMQAQQLQAQQMQAQQLQAQQMRQANRFNYQLPSQVMGSASPPNMATPQFHQLPQPWPPQGATQQLPPRPLQGATHQITPRPVHSESTGLPSPIPSSIRGRAPAPRPKGAIFRPPHQHVPLDQIPHTPHEPKALANSLHQVDVRSPRRVPRELPMKDDPMPPQRHYQSVKSLALGPVATTPRWELHKFDFMVPDGVFDRLCTDRFPIGQQIPVSQYFNGSLRYRLRLCAIRLKQGQETVPEAAWAVAPTYWPDHISVVVNKKVMKIRRKQHNGQDQPVELTRHLCRGSNAISVSIAPQACARKAADTTYFMAVEVVETLNHQSIFNMVTLRGVIPVDSTRKLIQDRLKPPQNDGDDELAVVGSDLSIDLADPFSSTIYEIPVRGAACTHLECFDLGNWLNSRPSKPMCTSHGNSCNRPCGGGELGPEPSLVDRWKCPVCDGDARPYSLMMDSFMAEVRKKLEADGKLHTKTIFVAADGTWRPKVEEAGDDEGDDAEGVPGRPPAKRARTGPSPAEAPAIEIIELD</sequence>
<dbReference type="PANTHER" id="PTHR10782:SF4">
    <property type="entry name" value="TONALLI, ISOFORM E"/>
    <property type="match status" value="1"/>
</dbReference>
<feature type="region of interest" description="Disordered" evidence="6">
    <location>
        <begin position="175"/>
        <end position="201"/>
    </location>
</feature>
<dbReference type="Proteomes" id="UP001152533">
    <property type="component" value="Unassembled WGS sequence"/>
</dbReference>
<keyword evidence="1" id="KW-0479">Metal-binding</keyword>
<dbReference type="GO" id="GO:0016925">
    <property type="term" value="P:protein sumoylation"/>
    <property type="evidence" value="ECO:0007669"/>
    <property type="project" value="TreeGrafter"/>
</dbReference>
<dbReference type="InterPro" id="IPR004181">
    <property type="entry name" value="Znf_MIZ"/>
</dbReference>
<comment type="caution">
    <text evidence="8">The sequence shown here is derived from an EMBL/GenBank/DDBJ whole genome shotgun (WGS) entry which is preliminary data.</text>
</comment>
<feature type="region of interest" description="Disordered" evidence="6">
    <location>
        <begin position="26"/>
        <end position="157"/>
    </location>
</feature>
<accession>A0A9W4S288</accession>
<keyword evidence="9" id="KW-1185">Reference proteome</keyword>
<organism evidence="8 9">
    <name type="scientific">Colletotrichum noveboracense</name>
    <dbReference type="NCBI Taxonomy" id="2664923"/>
    <lineage>
        <taxon>Eukaryota</taxon>
        <taxon>Fungi</taxon>
        <taxon>Dikarya</taxon>
        <taxon>Ascomycota</taxon>
        <taxon>Pezizomycotina</taxon>
        <taxon>Sordariomycetes</taxon>
        <taxon>Hypocreomycetidae</taxon>
        <taxon>Glomerellales</taxon>
        <taxon>Glomerellaceae</taxon>
        <taxon>Colletotrichum</taxon>
        <taxon>Colletotrichum gloeosporioides species complex</taxon>
    </lineage>
</organism>
<dbReference type="GO" id="GO:0008270">
    <property type="term" value="F:zinc ion binding"/>
    <property type="evidence" value="ECO:0007669"/>
    <property type="project" value="UniProtKB-KW"/>
</dbReference>
<feature type="compositionally biased region" description="Pro residues" evidence="6">
    <location>
        <begin position="122"/>
        <end position="134"/>
    </location>
</feature>
<evidence type="ECO:0000256" key="5">
    <source>
        <dbReference type="SAM" id="Coils"/>
    </source>
</evidence>
<feature type="compositionally biased region" description="Polar residues" evidence="6">
    <location>
        <begin position="256"/>
        <end position="267"/>
    </location>
</feature>
<feature type="domain" description="SP-RING-type" evidence="7">
    <location>
        <begin position="1121"/>
        <end position="1230"/>
    </location>
</feature>
<evidence type="ECO:0000256" key="3">
    <source>
        <dbReference type="ARBA" id="ARBA00022833"/>
    </source>
</evidence>
<dbReference type="Pfam" id="PF25527">
    <property type="entry name" value="GBD-like_ZMIZ1_ZMIZ2"/>
    <property type="match status" value="1"/>
</dbReference>
<feature type="region of interest" description="Disordered" evidence="6">
    <location>
        <begin position="221"/>
        <end position="300"/>
    </location>
</feature>
<feature type="region of interest" description="Disordered" evidence="6">
    <location>
        <begin position="805"/>
        <end position="872"/>
    </location>
</feature>
<dbReference type="InterPro" id="IPR057847">
    <property type="entry name" value="ZMIZ1/ZMIZ2_GBD-like"/>
</dbReference>
<feature type="compositionally biased region" description="Polar residues" evidence="6">
    <location>
        <begin position="221"/>
        <end position="234"/>
    </location>
</feature>
<keyword evidence="2 4" id="KW-0863">Zinc-finger</keyword>